<organism evidence="4 5">
    <name type="scientific">Brachionus plicatilis</name>
    <name type="common">Marine rotifer</name>
    <name type="synonym">Brachionus muelleri</name>
    <dbReference type="NCBI Taxonomy" id="10195"/>
    <lineage>
        <taxon>Eukaryota</taxon>
        <taxon>Metazoa</taxon>
        <taxon>Spiralia</taxon>
        <taxon>Gnathifera</taxon>
        <taxon>Rotifera</taxon>
        <taxon>Eurotatoria</taxon>
        <taxon>Monogononta</taxon>
        <taxon>Pseudotrocha</taxon>
        <taxon>Ploima</taxon>
        <taxon>Brachionidae</taxon>
        <taxon>Brachionus</taxon>
    </lineage>
</organism>
<evidence type="ECO:0000259" key="3">
    <source>
        <dbReference type="PROSITE" id="PS50157"/>
    </source>
</evidence>
<dbReference type="AlphaFoldDB" id="A0A3M7RYM9"/>
<proteinExistence type="predicted"/>
<keyword evidence="1" id="KW-0479">Metal-binding</keyword>
<evidence type="ECO:0000313" key="5">
    <source>
        <dbReference type="Proteomes" id="UP000276133"/>
    </source>
</evidence>
<feature type="domain" description="C2H2-type" evidence="3">
    <location>
        <begin position="89"/>
        <end position="114"/>
    </location>
</feature>
<keyword evidence="1" id="KW-0862">Zinc</keyword>
<dbReference type="PROSITE" id="PS50157">
    <property type="entry name" value="ZINC_FINGER_C2H2_2"/>
    <property type="match status" value="1"/>
</dbReference>
<name>A0A3M7RYM9_BRAPC</name>
<comment type="caution">
    <text evidence="4">The sequence shown here is derived from an EMBL/GenBank/DDBJ whole genome shotgun (WGS) entry which is preliminary data.</text>
</comment>
<protein>
    <recommendedName>
        <fullName evidence="3">C2H2-type domain-containing protein</fullName>
    </recommendedName>
</protein>
<accession>A0A3M7RYM9</accession>
<feature type="region of interest" description="Disordered" evidence="2">
    <location>
        <begin position="47"/>
        <end position="83"/>
    </location>
</feature>
<dbReference type="EMBL" id="REGN01002361">
    <property type="protein sequence ID" value="RNA28626.1"/>
    <property type="molecule type" value="Genomic_DNA"/>
</dbReference>
<evidence type="ECO:0000313" key="4">
    <source>
        <dbReference type="EMBL" id="RNA28626.1"/>
    </source>
</evidence>
<dbReference type="GO" id="GO:0008270">
    <property type="term" value="F:zinc ion binding"/>
    <property type="evidence" value="ECO:0007669"/>
    <property type="project" value="UniProtKB-KW"/>
</dbReference>
<gene>
    <name evidence="4" type="ORF">BpHYR1_008635</name>
</gene>
<feature type="compositionally biased region" description="Basic and acidic residues" evidence="2">
    <location>
        <begin position="51"/>
        <end position="60"/>
    </location>
</feature>
<keyword evidence="5" id="KW-1185">Reference proteome</keyword>
<sequence>MLATLQEKVDLLENDEWLENRMKIAMKVHCISTTLVLDRQNEQYQNQENENEFKINETDRTIYGSPQEKGNTEKEKGKPHRQAPEVDKLICKVCGVQTKITGSLGSHMRIHERE</sequence>
<feature type="compositionally biased region" description="Basic and acidic residues" evidence="2">
    <location>
        <begin position="70"/>
        <end position="83"/>
    </location>
</feature>
<evidence type="ECO:0000256" key="2">
    <source>
        <dbReference type="SAM" id="MobiDB-lite"/>
    </source>
</evidence>
<dbReference type="InterPro" id="IPR013087">
    <property type="entry name" value="Znf_C2H2_type"/>
</dbReference>
<reference evidence="4 5" key="1">
    <citation type="journal article" date="2018" name="Sci. Rep.">
        <title>Genomic signatures of local adaptation to the degree of environmental predictability in rotifers.</title>
        <authorList>
            <person name="Franch-Gras L."/>
            <person name="Hahn C."/>
            <person name="Garcia-Roger E.M."/>
            <person name="Carmona M.J."/>
            <person name="Serra M."/>
            <person name="Gomez A."/>
        </authorList>
    </citation>
    <scope>NUCLEOTIDE SEQUENCE [LARGE SCALE GENOMIC DNA]</scope>
    <source>
        <strain evidence="4">HYR1</strain>
    </source>
</reference>
<keyword evidence="1" id="KW-0863">Zinc-finger</keyword>
<evidence type="ECO:0000256" key="1">
    <source>
        <dbReference type="PROSITE-ProRule" id="PRU00042"/>
    </source>
</evidence>
<dbReference type="Proteomes" id="UP000276133">
    <property type="component" value="Unassembled WGS sequence"/>
</dbReference>